<dbReference type="SUPFAM" id="SSF69593">
    <property type="entry name" value="Glycerol-3-phosphate (1)-acyltransferase"/>
    <property type="match status" value="1"/>
</dbReference>
<evidence type="ECO:0000259" key="14">
    <source>
        <dbReference type="SMART" id="SM00563"/>
    </source>
</evidence>
<evidence type="ECO:0000256" key="6">
    <source>
        <dbReference type="ARBA" id="ARBA00022692"/>
    </source>
</evidence>
<dbReference type="GO" id="GO:0008654">
    <property type="term" value="P:phospholipid biosynthetic process"/>
    <property type="evidence" value="ECO:0007669"/>
    <property type="project" value="UniProtKB-KW"/>
</dbReference>
<dbReference type="PROSITE" id="PS00018">
    <property type="entry name" value="EF_HAND_1"/>
    <property type="match status" value="1"/>
</dbReference>
<protein>
    <submittedName>
        <fullName evidence="15">Lysophosphatidylcholine acyltransferase 2</fullName>
    </submittedName>
</protein>
<keyword evidence="6 13" id="KW-0812">Transmembrane</keyword>
<keyword evidence="8" id="KW-0443">Lipid metabolism</keyword>
<dbReference type="SMART" id="SM00563">
    <property type="entry name" value="PlsC"/>
    <property type="match status" value="1"/>
</dbReference>
<keyword evidence="7 13" id="KW-1133">Transmembrane helix</keyword>
<reference evidence="15 16" key="1">
    <citation type="submission" date="2020-04" db="EMBL/GenBank/DDBJ databases">
        <title>Perkinsus olseni comparative genomics.</title>
        <authorList>
            <person name="Bogema D.R."/>
        </authorList>
    </citation>
    <scope>NUCLEOTIDE SEQUENCE [LARGE SCALE GENOMIC DNA]</scope>
    <source>
        <strain evidence="15">ATCC PRA-205</strain>
    </source>
</reference>
<feature type="transmembrane region" description="Helical" evidence="13">
    <location>
        <begin position="115"/>
        <end position="136"/>
    </location>
</feature>
<evidence type="ECO:0000256" key="9">
    <source>
        <dbReference type="ARBA" id="ARBA00023136"/>
    </source>
</evidence>
<evidence type="ECO:0000256" key="8">
    <source>
        <dbReference type="ARBA" id="ARBA00023098"/>
    </source>
</evidence>
<name>A0A7J6RWY0_PEROL</name>
<dbReference type="InterPro" id="IPR002123">
    <property type="entry name" value="Plipid/glycerol_acylTrfase"/>
</dbReference>
<keyword evidence="12 15" id="KW-0012">Acyltransferase</keyword>
<keyword evidence="9 13" id="KW-0472">Membrane</keyword>
<evidence type="ECO:0000256" key="12">
    <source>
        <dbReference type="ARBA" id="ARBA00023315"/>
    </source>
</evidence>
<dbReference type="PANTHER" id="PTHR23063:SF52">
    <property type="entry name" value="LYSOPHOSPHATIDYLCHOLINE ACYLTRANSFERASE"/>
    <property type="match status" value="1"/>
</dbReference>
<dbReference type="PANTHER" id="PTHR23063">
    <property type="entry name" value="PHOSPHOLIPID ACYLTRANSFERASE"/>
    <property type="match status" value="1"/>
</dbReference>
<comment type="caution">
    <text evidence="15">The sequence shown here is derived from an EMBL/GenBank/DDBJ whole genome shotgun (WGS) entry which is preliminary data.</text>
</comment>
<feature type="non-terminal residue" evidence="15">
    <location>
        <position position="1"/>
    </location>
</feature>
<dbReference type="EMBL" id="JABANM010019156">
    <property type="protein sequence ID" value="KAF4724931.1"/>
    <property type="molecule type" value="Genomic_DNA"/>
</dbReference>
<gene>
    <name evidence="15" type="primary">LPCAT2_14</name>
    <name evidence="15" type="ORF">FOZ62_020020</name>
</gene>
<dbReference type="GO" id="GO:0016020">
    <property type="term" value="C:membrane"/>
    <property type="evidence" value="ECO:0007669"/>
    <property type="project" value="UniProtKB-SubCell"/>
</dbReference>
<keyword evidence="10" id="KW-0594">Phospholipid biosynthesis</keyword>
<evidence type="ECO:0000256" key="10">
    <source>
        <dbReference type="ARBA" id="ARBA00023209"/>
    </source>
</evidence>
<evidence type="ECO:0000256" key="4">
    <source>
        <dbReference type="ARBA" id="ARBA00022516"/>
    </source>
</evidence>
<dbReference type="InterPro" id="IPR045252">
    <property type="entry name" value="LPCAT1-like"/>
</dbReference>
<feature type="domain" description="Phospholipid/glycerol acyltransferase" evidence="14">
    <location>
        <begin position="147"/>
        <end position="257"/>
    </location>
</feature>
<evidence type="ECO:0000256" key="13">
    <source>
        <dbReference type="SAM" id="Phobius"/>
    </source>
</evidence>
<dbReference type="AlphaFoldDB" id="A0A7J6RWY0"/>
<evidence type="ECO:0000256" key="1">
    <source>
        <dbReference type="ARBA" id="ARBA00004370"/>
    </source>
</evidence>
<evidence type="ECO:0000256" key="5">
    <source>
        <dbReference type="ARBA" id="ARBA00022679"/>
    </source>
</evidence>
<feature type="transmembrane region" description="Helical" evidence="13">
    <location>
        <begin position="61"/>
        <end position="94"/>
    </location>
</feature>
<evidence type="ECO:0000256" key="2">
    <source>
        <dbReference type="ARBA" id="ARBA00005189"/>
    </source>
</evidence>
<evidence type="ECO:0000256" key="7">
    <source>
        <dbReference type="ARBA" id="ARBA00022989"/>
    </source>
</evidence>
<keyword evidence="11" id="KW-1208">Phospholipid metabolism</keyword>
<dbReference type="Proteomes" id="UP000574390">
    <property type="component" value="Unassembled WGS sequence"/>
</dbReference>
<organism evidence="15 16">
    <name type="scientific">Perkinsus olseni</name>
    <name type="common">Perkinsus atlanticus</name>
    <dbReference type="NCBI Taxonomy" id="32597"/>
    <lineage>
        <taxon>Eukaryota</taxon>
        <taxon>Sar</taxon>
        <taxon>Alveolata</taxon>
        <taxon>Perkinsozoa</taxon>
        <taxon>Perkinsea</taxon>
        <taxon>Perkinsida</taxon>
        <taxon>Perkinsidae</taxon>
        <taxon>Perkinsus</taxon>
    </lineage>
</organism>
<evidence type="ECO:0000313" key="15">
    <source>
        <dbReference type="EMBL" id="KAF4724931.1"/>
    </source>
</evidence>
<keyword evidence="5 15" id="KW-0808">Transferase</keyword>
<dbReference type="InterPro" id="IPR018247">
    <property type="entry name" value="EF_Hand_1_Ca_BS"/>
</dbReference>
<comment type="similarity">
    <text evidence="3">Belongs to the 1-acyl-sn-glycerol-3-phosphate acyltransferase family.</text>
</comment>
<comment type="subcellular location">
    <subcellularLocation>
        <location evidence="1">Membrane</location>
    </subcellularLocation>
</comment>
<accession>A0A7J6RWY0</accession>
<dbReference type="CDD" id="cd07991">
    <property type="entry name" value="LPLAT_LPCAT1-like"/>
    <property type="match status" value="1"/>
</dbReference>
<evidence type="ECO:0000256" key="3">
    <source>
        <dbReference type="ARBA" id="ARBA00008655"/>
    </source>
</evidence>
<sequence>MPTPAASSSTNGESGILRSEERENGFQQHRLNDPFEFNTRPRYTNAFLPLTEYSTYEKIKVFFFTITLIAPLRIFIIVFVLCIGVCLAEIASLGLPPIDDAMVLQPPINSRWRRFIVFLMRIGMRWIMFLAGFYWVHVEGSYDPRARIIISTHHSIWDTIYLMIYTGCCEAAKADLFKVPMMGSFLRSLNAMPIDRRCPQARSAAKRNMRARALDARYPPMIVFPTATCNNGRQLSAFKEGAFDCGVPIQPVGLEYPARFNDIFALKNMAWVFYWSCCQFVNFHTVRFMPVYTPTEAEIEGPALYAQNVRTLMCTTLHRQPVPYVFEDELLRIVCRDNFMRVHQHRILMKQVYEEFGVSMHYVDHWVKLLHGLDSDGDGLLSIEDVLSKLSLSDDSKEADAFKRIWPMLKVDESADPKLEDIPAPYDKPLSEEGS</sequence>
<dbReference type="GO" id="GO:0008374">
    <property type="term" value="F:O-acyltransferase activity"/>
    <property type="evidence" value="ECO:0007669"/>
    <property type="project" value="InterPro"/>
</dbReference>
<evidence type="ECO:0000313" key="16">
    <source>
        <dbReference type="Proteomes" id="UP000574390"/>
    </source>
</evidence>
<keyword evidence="4" id="KW-0444">Lipid biosynthesis</keyword>
<dbReference type="Pfam" id="PF01553">
    <property type="entry name" value="Acyltransferase"/>
    <property type="match status" value="1"/>
</dbReference>
<evidence type="ECO:0000256" key="11">
    <source>
        <dbReference type="ARBA" id="ARBA00023264"/>
    </source>
</evidence>
<proteinExistence type="inferred from homology"/>
<comment type="pathway">
    <text evidence="2">Lipid metabolism.</text>
</comment>